<dbReference type="InterPro" id="IPR023610">
    <property type="entry name" value="PInositol-4/5-P-5/4-kinase"/>
</dbReference>
<keyword evidence="1" id="KW-0808">Transferase</keyword>
<keyword evidence="4" id="KW-1185">Reference proteome</keyword>
<name>T0L7S3_9MICR</name>
<dbReference type="SMART" id="SM00330">
    <property type="entry name" value="PIPKc"/>
    <property type="match status" value="1"/>
</dbReference>
<dbReference type="InterPro" id="IPR002498">
    <property type="entry name" value="PInositol-4-P-4/5-kinase_core"/>
</dbReference>
<dbReference type="GO" id="GO:0046854">
    <property type="term" value="P:phosphatidylinositol phosphate biosynthetic process"/>
    <property type="evidence" value="ECO:0007669"/>
    <property type="project" value="TreeGrafter"/>
</dbReference>
<keyword evidence="1" id="KW-0067">ATP-binding</keyword>
<dbReference type="GO" id="GO:0016308">
    <property type="term" value="F:1-phosphatidylinositol-4-phosphate 5-kinase activity"/>
    <property type="evidence" value="ECO:0007669"/>
    <property type="project" value="TreeGrafter"/>
</dbReference>
<protein>
    <submittedName>
        <fullName evidence="3">Phosphatidylinositol-4-phosphate 5-kinase</fullName>
    </submittedName>
</protein>
<gene>
    <name evidence="3" type="ORF">NAPIS_ORF01882</name>
</gene>
<dbReference type="Gene3D" id="3.30.800.10">
    <property type="entry name" value="Phosphatidylinositol Phosphate Kinase II Beta"/>
    <property type="match status" value="1"/>
</dbReference>
<dbReference type="Gene3D" id="3.30.810.10">
    <property type="entry name" value="2-Layer Sandwich"/>
    <property type="match status" value="1"/>
</dbReference>
<proteinExistence type="predicted"/>
<dbReference type="EMBL" id="KE647276">
    <property type="protein sequence ID" value="EQB60549.1"/>
    <property type="molecule type" value="Genomic_DNA"/>
</dbReference>
<dbReference type="SUPFAM" id="SSF56104">
    <property type="entry name" value="SAICAR synthase-like"/>
    <property type="match status" value="1"/>
</dbReference>
<dbReference type="PANTHER" id="PTHR23086:SF8">
    <property type="entry name" value="PHOSPHATIDYLINOSITOL 5-PHOSPHATE 4-KINASE, ISOFORM A"/>
    <property type="match status" value="1"/>
</dbReference>
<evidence type="ECO:0000313" key="4">
    <source>
        <dbReference type="Proteomes" id="UP000053780"/>
    </source>
</evidence>
<dbReference type="Proteomes" id="UP000053780">
    <property type="component" value="Unassembled WGS sequence"/>
</dbReference>
<evidence type="ECO:0000259" key="2">
    <source>
        <dbReference type="PROSITE" id="PS51455"/>
    </source>
</evidence>
<feature type="domain" description="PIPK" evidence="2">
    <location>
        <begin position="1"/>
        <end position="261"/>
    </location>
</feature>
<dbReference type="HOGENOM" id="CLU_045584_0_0_1"/>
<keyword evidence="1" id="KW-0547">Nucleotide-binding</keyword>
<dbReference type="GO" id="GO:0005886">
    <property type="term" value="C:plasma membrane"/>
    <property type="evidence" value="ECO:0007669"/>
    <property type="project" value="TreeGrafter"/>
</dbReference>
<accession>T0L7S3</accession>
<dbReference type="PROSITE" id="PS51455">
    <property type="entry name" value="PIPK"/>
    <property type="match status" value="1"/>
</dbReference>
<dbReference type="OrthoDB" id="20783at2759"/>
<dbReference type="VEuPathDB" id="MicrosporidiaDB:NAPIS_ORF01882"/>
<dbReference type="AlphaFoldDB" id="T0L7S3"/>
<dbReference type="InterPro" id="IPR027484">
    <property type="entry name" value="PInositol-4-P-5-kinase_N"/>
</dbReference>
<dbReference type="GO" id="GO:0005524">
    <property type="term" value="F:ATP binding"/>
    <property type="evidence" value="ECO:0007669"/>
    <property type="project" value="UniProtKB-UniRule"/>
</dbReference>
<dbReference type="Pfam" id="PF01504">
    <property type="entry name" value="PIP5K"/>
    <property type="match status" value="2"/>
</dbReference>
<organism evidence="3 4">
    <name type="scientific">Vairimorpha apis BRL 01</name>
    <dbReference type="NCBI Taxonomy" id="1037528"/>
    <lineage>
        <taxon>Eukaryota</taxon>
        <taxon>Fungi</taxon>
        <taxon>Fungi incertae sedis</taxon>
        <taxon>Microsporidia</taxon>
        <taxon>Nosematidae</taxon>
        <taxon>Vairimorpha</taxon>
    </lineage>
</organism>
<dbReference type="InterPro" id="IPR027483">
    <property type="entry name" value="PInositol-4-P-4/5-kinase_C_sf"/>
</dbReference>
<sequence>MHEKINLIVNSFKILKTYTEKIKHKNYVEYKNVGSIFSYNDRKFRKIQNFFKYTLDISTYFYNPLIKGNNSSLIFYTSDFVYTIKVINKNEFNTLNFILDDYYNYIINTNYSFLVKILGCYEAHNIKFIVMENKLKVFENIQIFDIKGFNIMRESKNKFIKKEKDWIKINAKIKTNELILKCLEKDLLFLKKKNIMDYSLIIGMKDNKNFNFGIIDILTTYNITKRIEFIYNLICLCTRKKSCTNPERYFERFNKMVSEYVFKLETS</sequence>
<reference evidence="3 4" key="1">
    <citation type="journal article" date="2013" name="BMC Genomics">
        <title>Genome sequencing and comparative genomics of honey bee microsporidia, Nosema apis reveal novel insights into host-parasite interactions.</title>
        <authorList>
            <person name="Chen Yp."/>
            <person name="Pettis J.S."/>
            <person name="Zhao Y."/>
            <person name="Liu X."/>
            <person name="Tallon L.J."/>
            <person name="Sadzewicz L.D."/>
            <person name="Li R."/>
            <person name="Zheng H."/>
            <person name="Huang S."/>
            <person name="Zhang X."/>
            <person name="Hamilton M.C."/>
            <person name="Pernal S.F."/>
            <person name="Melathopoulos A.P."/>
            <person name="Yan X."/>
            <person name="Evans J.D."/>
        </authorList>
    </citation>
    <scope>NUCLEOTIDE SEQUENCE [LARGE SCALE GENOMIC DNA]</scope>
    <source>
        <strain evidence="3 4">BRL 01</strain>
    </source>
</reference>
<evidence type="ECO:0000256" key="1">
    <source>
        <dbReference type="PROSITE-ProRule" id="PRU00781"/>
    </source>
</evidence>
<dbReference type="PANTHER" id="PTHR23086">
    <property type="entry name" value="PHOSPHATIDYLINOSITOL-4-PHOSPHATE 5-KINASE"/>
    <property type="match status" value="1"/>
</dbReference>
<evidence type="ECO:0000313" key="3">
    <source>
        <dbReference type="EMBL" id="EQB60549.1"/>
    </source>
</evidence>
<keyword evidence="1 3" id="KW-0418">Kinase</keyword>